<evidence type="ECO:0000313" key="2">
    <source>
        <dbReference type="EMBL" id="THD65668.1"/>
    </source>
</evidence>
<sequence length="222" mass="25785">MTAKKANTKKNTSAQDILSFYMNWVLEHNQKPESVYQFCKELGINEGDFYQYYASINALEKGVWNGFYDNAMGMLEKDSAFANYGNREKLLSFYYTFVELLNLNRSYVLFVTDEGQAGLKDMSQLKGLRSRIKTFAKGLIEEANEDKKLRVSKRSPEVFSEGAWLQLLLIVKFWLEDESAGFEKTDVFIEKSVNTVFDLFETTPIEKVLDLGKFLWQERMAR</sequence>
<dbReference type="OrthoDB" id="977687at2"/>
<reference evidence="2 3" key="1">
    <citation type="submission" date="2019-04" db="EMBL/GenBank/DDBJ databases">
        <title>Draft genome sequence of Robertkochia marina CC-AMO-30D.</title>
        <authorList>
            <person name="Hameed A."/>
            <person name="Lin S.-Y."/>
            <person name="Shahina M."/>
            <person name="Lai W.-A."/>
            <person name="Young C.-C."/>
        </authorList>
    </citation>
    <scope>NUCLEOTIDE SEQUENCE [LARGE SCALE GENOMIC DNA]</scope>
    <source>
        <strain evidence="2 3">CC-AMO-30D</strain>
    </source>
</reference>
<dbReference type="InterPro" id="IPR041673">
    <property type="entry name" value="TetR_C_23"/>
</dbReference>
<dbReference type="Pfam" id="PF17931">
    <property type="entry name" value="TetR_C_23"/>
    <property type="match status" value="1"/>
</dbReference>
<comment type="caution">
    <text evidence="2">The sequence shown here is derived from an EMBL/GenBank/DDBJ whole genome shotgun (WGS) entry which is preliminary data.</text>
</comment>
<protein>
    <submittedName>
        <fullName evidence="2">TetR/AcrR family transcriptional regulator</fullName>
    </submittedName>
</protein>
<dbReference type="EMBL" id="SSMC01000004">
    <property type="protein sequence ID" value="THD65668.1"/>
    <property type="molecule type" value="Genomic_DNA"/>
</dbReference>
<keyword evidence="3" id="KW-1185">Reference proteome</keyword>
<dbReference type="Proteomes" id="UP000305939">
    <property type="component" value="Unassembled WGS sequence"/>
</dbReference>
<name>A0A4S3LWW1_9FLAO</name>
<proteinExistence type="predicted"/>
<dbReference type="AlphaFoldDB" id="A0A4S3LWW1"/>
<dbReference type="InterPro" id="IPR036271">
    <property type="entry name" value="Tet_transcr_reg_TetR-rel_C_sf"/>
</dbReference>
<evidence type="ECO:0000313" key="3">
    <source>
        <dbReference type="Proteomes" id="UP000305939"/>
    </source>
</evidence>
<organism evidence="2 3">
    <name type="scientific">Robertkochia marina</name>
    <dbReference type="NCBI Taxonomy" id="1227945"/>
    <lineage>
        <taxon>Bacteria</taxon>
        <taxon>Pseudomonadati</taxon>
        <taxon>Bacteroidota</taxon>
        <taxon>Flavobacteriia</taxon>
        <taxon>Flavobacteriales</taxon>
        <taxon>Flavobacteriaceae</taxon>
        <taxon>Robertkochia</taxon>
    </lineage>
</organism>
<dbReference type="RefSeq" id="WP_136336952.1">
    <property type="nucleotide sequence ID" value="NZ_QXMP01000002.1"/>
</dbReference>
<dbReference type="SUPFAM" id="SSF48498">
    <property type="entry name" value="Tetracyclin repressor-like, C-terminal domain"/>
    <property type="match status" value="1"/>
</dbReference>
<dbReference type="SUPFAM" id="SSF46689">
    <property type="entry name" value="Homeodomain-like"/>
    <property type="match status" value="1"/>
</dbReference>
<accession>A0A4S3LWW1</accession>
<dbReference type="InterPro" id="IPR009057">
    <property type="entry name" value="Homeodomain-like_sf"/>
</dbReference>
<feature type="domain" description="Tetracyclin repressor-like C-terminal" evidence="1">
    <location>
        <begin position="89"/>
        <end position="215"/>
    </location>
</feature>
<evidence type="ECO:0000259" key="1">
    <source>
        <dbReference type="Pfam" id="PF17931"/>
    </source>
</evidence>
<dbReference type="Gene3D" id="1.10.357.10">
    <property type="entry name" value="Tetracycline Repressor, domain 2"/>
    <property type="match status" value="1"/>
</dbReference>
<gene>
    <name evidence="2" type="ORF">E7Z59_13830</name>
</gene>